<dbReference type="SUPFAM" id="SSF48452">
    <property type="entry name" value="TPR-like"/>
    <property type="match status" value="1"/>
</dbReference>
<sequence length="162" mass="18593">MLRACPKLVPEDPDLFYNLGSLYFQTNQDQLAFECLSSTILLKPDHFDANQLAGVTMTLHGDYDVALNKYRSIVKQSSENSILWNNIGVALMVILNCANFLIKSNKRLAYQLFMKYEKCISTMNELTLPYWINKNDIDKLVTHLKTQLGRIESHQTSELLDT</sequence>
<reference evidence="5" key="2">
    <citation type="journal article" date="2023" name="Infect Dis Poverty">
        <title>Chromosome-scale genome of the human blood fluke Schistosoma mekongi and its implications for public health.</title>
        <authorList>
            <person name="Zhou M."/>
            <person name="Xu L."/>
            <person name="Xu D."/>
            <person name="Chen W."/>
            <person name="Khan J."/>
            <person name="Hu Y."/>
            <person name="Huang H."/>
            <person name="Wei H."/>
            <person name="Zhang Y."/>
            <person name="Chusongsang P."/>
            <person name="Tanasarnprasert K."/>
            <person name="Hu X."/>
            <person name="Limpanont Y."/>
            <person name="Lv Z."/>
        </authorList>
    </citation>
    <scope>NUCLEOTIDE SEQUENCE</scope>
    <source>
        <strain evidence="5">LV_2022a</strain>
    </source>
</reference>
<evidence type="ECO:0000313" key="5">
    <source>
        <dbReference type="EMBL" id="KAK4472093.1"/>
    </source>
</evidence>
<dbReference type="PANTHER" id="PTHR44186">
    <property type="match status" value="1"/>
</dbReference>
<evidence type="ECO:0000256" key="3">
    <source>
        <dbReference type="ARBA" id="ARBA00023778"/>
    </source>
</evidence>
<comment type="caution">
    <text evidence="5">The sequence shown here is derived from an EMBL/GenBank/DDBJ whole genome shotgun (WGS) entry which is preliminary data.</text>
</comment>
<evidence type="ECO:0000256" key="2">
    <source>
        <dbReference type="ARBA" id="ARBA00022803"/>
    </source>
</evidence>
<dbReference type="GO" id="GO:0036064">
    <property type="term" value="C:ciliary basal body"/>
    <property type="evidence" value="ECO:0007669"/>
    <property type="project" value="TreeGrafter"/>
</dbReference>
<evidence type="ECO:0000313" key="6">
    <source>
        <dbReference type="Proteomes" id="UP001292079"/>
    </source>
</evidence>
<dbReference type="GO" id="GO:0061512">
    <property type="term" value="P:protein localization to cilium"/>
    <property type="evidence" value="ECO:0007669"/>
    <property type="project" value="TreeGrafter"/>
</dbReference>
<keyword evidence="2 4" id="KW-0802">TPR repeat</keyword>
<reference evidence="5" key="1">
    <citation type="submission" date="2022-04" db="EMBL/GenBank/DDBJ databases">
        <authorList>
            <person name="Xu L."/>
            <person name="Lv Z."/>
        </authorList>
    </citation>
    <scope>NUCLEOTIDE SEQUENCE</scope>
    <source>
        <strain evidence="5">LV_2022a</strain>
    </source>
</reference>
<evidence type="ECO:0000256" key="1">
    <source>
        <dbReference type="ARBA" id="ARBA00022737"/>
    </source>
</evidence>
<organism evidence="5 6">
    <name type="scientific">Schistosoma mekongi</name>
    <name type="common">Parasitic worm</name>
    <dbReference type="NCBI Taxonomy" id="38744"/>
    <lineage>
        <taxon>Eukaryota</taxon>
        <taxon>Metazoa</taxon>
        <taxon>Spiralia</taxon>
        <taxon>Lophotrochozoa</taxon>
        <taxon>Platyhelminthes</taxon>
        <taxon>Trematoda</taxon>
        <taxon>Digenea</taxon>
        <taxon>Strigeidida</taxon>
        <taxon>Schistosomatoidea</taxon>
        <taxon>Schistosomatidae</taxon>
        <taxon>Schistosoma</taxon>
    </lineage>
</organism>
<name>A0AAE1ZE96_SCHME</name>
<protein>
    <recommendedName>
        <fullName evidence="7">Bardet-Biedl syndrome 4 protein</fullName>
    </recommendedName>
</protein>
<accession>A0AAE1ZE96</accession>
<keyword evidence="6" id="KW-1185">Reference proteome</keyword>
<dbReference type="PROSITE" id="PS50005">
    <property type="entry name" value="TPR"/>
    <property type="match status" value="1"/>
</dbReference>
<dbReference type="PANTHER" id="PTHR44186:SF1">
    <property type="entry name" value="BARDET-BIEDL SYNDROME 4 PROTEIN"/>
    <property type="match status" value="1"/>
</dbReference>
<dbReference type="AlphaFoldDB" id="A0AAE1ZE96"/>
<gene>
    <name evidence="5" type="ORF">MN116_005463</name>
</gene>
<dbReference type="InterPro" id="IPR011990">
    <property type="entry name" value="TPR-like_helical_dom_sf"/>
</dbReference>
<dbReference type="Proteomes" id="UP001292079">
    <property type="component" value="Unassembled WGS sequence"/>
</dbReference>
<dbReference type="Gene3D" id="1.25.40.10">
    <property type="entry name" value="Tetratricopeptide repeat domain"/>
    <property type="match status" value="1"/>
</dbReference>
<keyword evidence="1" id="KW-0677">Repeat</keyword>
<dbReference type="InterPro" id="IPR019734">
    <property type="entry name" value="TPR_rpt"/>
</dbReference>
<proteinExistence type="inferred from homology"/>
<evidence type="ECO:0008006" key="7">
    <source>
        <dbReference type="Google" id="ProtNLM"/>
    </source>
</evidence>
<dbReference type="GO" id="GO:0060271">
    <property type="term" value="P:cilium assembly"/>
    <property type="evidence" value="ECO:0007669"/>
    <property type="project" value="TreeGrafter"/>
</dbReference>
<feature type="repeat" description="TPR" evidence="4">
    <location>
        <begin position="13"/>
        <end position="46"/>
    </location>
</feature>
<dbReference type="EMBL" id="JALJAT010000003">
    <property type="protein sequence ID" value="KAK4472093.1"/>
    <property type="molecule type" value="Genomic_DNA"/>
</dbReference>
<evidence type="ECO:0000256" key="4">
    <source>
        <dbReference type="PROSITE-ProRule" id="PRU00339"/>
    </source>
</evidence>
<comment type="similarity">
    <text evidence="3">Belongs to the BBS4 family.</text>
</comment>